<reference evidence="1" key="1">
    <citation type="submission" date="2020-11" db="EMBL/GenBank/DDBJ databases">
        <authorList>
            <person name="Tran Van P."/>
        </authorList>
    </citation>
    <scope>NUCLEOTIDE SEQUENCE</scope>
</reference>
<protein>
    <submittedName>
        <fullName evidence="1">Uncharacterized protein</fullName>
    </submittedName>
</protein>
<evidence type="ECO:0000313" key="1">
    <source>
        <dbReference type="EMBL" id="CAD7417043.1"/>
    </source>
</evidence>
<accession>A0A7R9DNW0</accession>
<gene>
    <name evidence="1" type="ORF">TCEB3V08_LOCUS12867</name>
</gene>
<proteinExistence type="predicted"/>
<dbReference type="AlphaFoldDB" id="A0A7R9DNW0"/>
<organism evidence="1">
    <name type="scientific">Timema cristinae</name>
    <name type="common">Walking stick</name>
    <dbReference type="NCBI Taxonomy" id="61476"/>
    <lineage>
        <taxon>Eukaryota</taxon>
        <taxon>Metazoa</taxon>
        <taxon>Ecdysozoa</taxon>
        <taxon>Arthropoda</taxon>
        <taxon>Hexapoda</taxon>
        <taxon>Insecta</taxon>
        <taxon>Pterygota</taxon>
        <taxon>Neoptera</taxon>
        <taxon>Polyneoptera</taxon>
        <taxon>Phasmatodea</taxon>
        <taxon>Timematodea</taxon>
        <taxon>Timematoidea</taxon>
        <taxon>Timematidae</taxon>
        <taxon>Timema</taxon>
    </lineage>
</organism>
<dbReference type="EMBL" id="OC329602">
    <property type="protein sequence ID" value="CAD7417043.1"/>
    <property type="molecule type" value="Genomic_DNA"/>
</dbReference>
<name>A0A7R9DNW0_TIMCR</name>
<sequence length="82" mass="9051">MIEEVVFAMKEEEELTEVVMTPGGAMVEGDQVLKGSNQGDIYADQDGTLALFNHFLKTFMCLIPTSSIDPLKRLASSDQVNR</sequence>